<organism evidence="1 2">
    <name type="scientific">Parasponia andersonii</name>
    <name type="common">Sponia andersonii</name>
    <dbReference type="NCBI Taxonomy" id="3476"/>
    <lineage>
        <taxon>Eukaryota</taxon>
        <taxon>Viridiplantae</taxon>
        <taxon>Streptophyta</taxon>
        <taxon>Embryophyta</taxon>
        <taxon>Tracheophyta</taxon>
        <taxon>Spermatophyta</taxon>
        <taxon>Magnoliopsida</taxon>
        <taxon>eudicotyledons</taxon>
        <taxon>Gunneridae</taxon>
        <taxon>Pentapetalae</taxon>
        <taxon>rosids</taxon>
        <taxon>fabids</taxon>
        <taxon>Rosales</taxon>
        <taxon>Cannabaceae</taxon>
        <taxon>Parasponia</taxon>
    </lineage>
</organism>
<protein>
    <submittedName>
        <fullName evidence="1">Uncharacterized protein</fullName>
    </submittedName>
</protein>
<comment type="caution">
    <text evidence="1">The sequence shown here is derived from an EMBL/GenBank/DDBJ whole genome shotgun (WGS) entry which is preliminary data.</text>
</comment>
<sequence length="58" mass="6387">SLGSLSKKIEEARGTYANEKQEWREVEMVVLKNGCQRGRGPMGTQHVLGDGDSVDLLL</sequence>
<gene>
    <name evidence="1" type="ORF">PanWU01x14_021820</name>
</gene>
<reference evidence="2" key="1">
    <citation type="submission" date="2016-06" db="EMBL/GenBank/DDBJ databases">
        <title>Parallel loss of symbiosis genes in relatives of nitrogen-fixing non-legume Parasponia.</title>
        <authorList>
            <person name="Van Velzen R."/>
            <person name="Holmer R."/>
            <person name="Bu F."/>
            <person name="Rutten L."/>
            <person name="Van Zeijl A."/>
            <person name="Liu W."/>
            <person name="Santuari L."/>
            <person name="Cao Q."/>
            <person name="Sharma T."/>
            <person name="Shen D."/>
            <person name="Roswanjaya Y."/>
            <person name="Wardhani T."/>
            <person name="Kalhor M.S."/>
            <person name="Jansen J."/>
            <person name="Van den Hoogen J."/>
            <person name="Gungor B."/>
            <person name="Hartog M."/>
            <person name="Hontelez J."/>
            <person name="Verver J."/>
            <person name="Yang W.-C."/>
            <person name="Schijlen E."/>
            <person name="Repin R."/>
            <person name="Schilthuizen M."/>
            <person name="Schranz E."/>
            <person name="Heidstra R."/>
            <person name="Miyata K."/>
            <person name="Fedorova E."/>
            <person name="Kohlen W."/>
            <person name="Bisseling T."/>
            <person name="Smit S."/>
            <person name="Geurts R."/>
        </authorList>
    </citation>
    <scope>NUCLEOTIDE SEQUENCE [LARGE SCALE GENOMIC DNA]</scope>
    <source>
        <strain evidence="2">cv. WU1-14</strain>
    </source>
</reference>
<proteinExistence type="predicted"/>
<dbReference type="EMBL" id="JXTB01000010">
    <property type="protein sequence ID" value="PON78200.1"/>
    <property type="molecule type" value="Genomic_DNA"/>
</dbReference>
<accession>A0A2P5DY50</accession>
<dbReference type="AlphaFoldDB" id="A0A2P5DY50"/>
<feature type="non-terminal residue" evidence="1">
    <location>
        <position position="1"/>
    </location>
</feature>
<name>A0A2P5DY50_PARAD</name>
<evidence type="ECO:0000313" key="2">
    <source>
        <dbReference type="Proteomes" id="UP000237105"/>
    </source>
</evidence>
<keyword evidence="2" id="KW-1185">Reference proteome</keyword>
<evidence type="ECO:0000313" key="1">
    <source>
        <dbReference type="EMBL" id="PON78200.1"/>
    </source>
</evidence>
<dbReference type="Proteomes" id="UP000237105">
    <property type="component" value="Unassembled WGS sequence"/>
</dbReference>